<gene>
    <name evidence="2" type="ORF">SAMN02745135_00668</name>
</gene>
<accession>A0A1M5SNC1</accession>
<feature type="transmembrane region" description="Helical" evidence="1">
    <location>
        <begin position="35"/>
        <end position="56"/>
    </location>
</feature>
<dbReference type="AlphaFoldDB" id="A0A1M5SNC1"/>
<evidence type="ECO:0000256" key="1">
    <source>
        <dbReference type="SAM" id="Phobius"/>
    </source>
</evidence>
<evidence type="ECO:0000313" key="2">
    <source>
        <dbReference type="EMBL" id="SHH40027.1"/>
    </source>
</evidence>
<name>A0A1M5SNC1_9FIRM</name>
<keyword evidence="1" id="KW-0472">Membrane</keyword>
<reference evidence="3" key="1">
    <citation type="submission" date="2016-11" db="EMBL/GenBank/DDBJ databases">
        <authorList>
            <person name="Varghese N."/>
            <person name="Submissions S."/>
        </authorList>
    </citation>
    <scope>NUCLEOTIDE SEQUENCE [LARGE SCALE GENOMIC DNA]</scope>
    <source>
        <strain evidence="3">DSM 13643</strain>
    </source>
</reference>
<feature type="transmembrane region" description="Helical" evidence="1">
    <location>
        <begin position="6"/>
        <end position="23"/>
    </location>
</feature>
<dbReference type="Proteomes" id="UP000183967">
    <property type="component" value="Unassembled WGS sequence"/>
</dbReference>
<organism evidence="2 3">
    <name type="scientific">Caloranaerobacter azorensis DSM 13643</name>
    <dbReference type="NCBI Taxonomy" id="1121264"/>
    <lineage>
        <taxon>Bacteria</taxon>
        <taxon>Bacillati</taxon>
        <taxon>Bacillota</taxon>
        <taxon>Tissierellia</taxon>
        <taxon>Tissierellales</taxon>
        <taxon>Thermohalobacteraceae</taxon>
        <taxon>Caloranaerobacter</taxon>
    </lineage>
</organism>
<keyword evidence="1" id="KW-0812">Transmembrane</keyword>
<protein>
    <submittedName>
        <fullName evidence="2">Uncharacterized protein</fullName>
    </submittedName>
</protein>
<evidence type="ECO:0000313" key="3">
    <source>
        <dbReference type="Proteomes" id="UP000183967"/>
    </source>
</evidence>
<keyword evidence="3" id="KW-1185">Reference proteome</keyword>
<dbReference type="EMBL" id="FQXO01000013">
    <property type="protein sequence ID" value="SHH40027.1"/>
    <property type="molecule type" value="Genomic_DNA"/>
</dbReference>
<sequence length="81" mass="9237">MGYSFPLIGVFIMTIITLFNRNLGIKAFNTAVYSIKEMILVIPPVFIVLGLLDIWVPRETMVKYMGENSGLTCFKSFIDKR</sequence>
<proteinExistence type="predicted"/>
<keyword evidence="1" id="KW-1133">Transmembrane helix</keyword>